<dbReference type="InterPro" id="IPR012674">
    <property type="entry name" value="Calycin"/>
</dbReference>
<dbReference type="AlphaFoldDB" id="A0AA38P1S6"/>
<gene>
    <name evidence="1" type="ORF">F5878DRAFT_728051</name>
</gene>
<dbReference type="GO" id="GO:0016831">
    <property type="term" value="F:carboxy-lyase activity"/>
    <property type="evidence" value="ECO:0007669"/>
    <property type="project" value="InterPro"/>
</dbReference>
<dbReference type="SUPFAM" id="SSF50814">
    <property type="entry name" value="Lipocalins"/>
    <property type="match status" value="1"/>
</dbReference>
<dbReference type="Gene3D" id="2.40.128.20">
    <property type="match status" value="1"/>
</dbReference>
<evidence type="ECO:0000313" key="2">
    <source>
        <dbReference type="Proteomes" id="UP001163846"/>
    </source>
</evidence>
<evidence type="ECO:0000313" key="1">
    <source>
        <dbReference type="EMBL" id="KAJ3834684.1"/>
    </source>
</evidence>
<dbReference type="Pfam" id="PF05870">
    <property type="entry name" value="PA_decarbox"/>
    <property type="match status" value="1"/>
</dbReference>
<keyword evidence="2" id="KW-1185">Reference proteome</keyword>
<accession>A0AA38P1S6</accession>
<dbReference type="InterPro" id="IPR008729">
    <property type="entry name" value="PA_de_COase"/>
</dbReference>
<reference evidence="1" key="1">
    <citation type="submission" date="2022-08" db="EMBL/GenBank/DDBJ databases">
        <authorList>
            <consortium name="DOE Joint Genome Institute"/>
            <person name="Min B."/>
            <person name="Riley R."/>
            <person name="Sierra-Patev S."/>
            <person name="Naranjo-Ortiz M."/>
            <person name="Looney B."/>
            <person name="Konkel Z."/>
            <person name="Slot J.C."/>
            <person name="Sakamoto Y."/>
            <person name="Steenwyk J.L."/>
            <person name="Rokas A."/>
            <person name="Carro J."/>
            <person name="Camarero S."/>
            <person name="Ferreira P."/>
            <person name="Molpeceres G."/>
            <person name="Ruiz-Duenas F.J."/>
            <person name="Serrano A."/>
            <person name="Henrissat B."/>
            <person name="Drula E."/>
            <person name="Hughes K.W."/>
            <person name="Mata J.L."/>
            <person name="Ishikawa N.K."/>
            <person name="Vargas-Isla R."/>
            <person name="Ushijima S."/>
            <person name="Smith C.A."/>
            <person name="Ahrendt S."/>
            <person name="Andreopoulos W."/>
            <person name="He G."/>
            <person name="Labutti K."/>
            <person name="Lipzen A."/>
            <person name="Ng V."/>
            <person name="Sandor L."/>
            <person name="Barry K."/>
            <person name="Martinez A.T."/>
            <person name="Xiao Y."/>
            <person name="Gibbons J.G."/>
            <person name="Terashima K."/>
            <person name="Hibbett D.S."/>
            <person name="Grigoriev I.V."/>
        </authorList>
    </citation>
    <scope>NUCLEOTIDE SEQUENCE</scope>
    <source>
        <strain evidence="1">TFB9207</strain>
    </source>
</reference>
<sequence length="166" mass="19464">MPTFLTASNNPLINKHFVYEFDNLEGYKARYEAWCQSEDTIVYKMHGGPFKGRSAYQKAFYQKLSDEDEIYLVSWIEEVGTSVSLCMNLKEKTITGFLSFSPGHYRNWEVFRGDKWDPETLDHWRKLGDFDNKPVHRIPYKVYARIVEITEGPGDLKARTEADPFF</sequence>
<organism evidence="1 2">
    <name type="scientific">Lentinula raphanica</name>
    <dbReference type="NCBI Taxonomy" id="153919"/>
    <lineage>
        <taxon>Eukaryota</taxon>
        <taxon>Fungi</taxon>
        <taxon>Dikarya</taxon>
        <taxon>Basidiomycota</taxon>
        <taxon>Agaricomycotina</taxon>
        <taxon>Agaricomycetes</taxon>
        <taxon>Agaricomycetidae</taxon>
        <taxon>Agaricales</taxon>
        <taxon>Marasmiineae</taxon>
        <taxon>Omphalotaceae</taxon>
        <taxon>Lentinula</taxon>
    </lineage>
</organism>
<dbReference type="PANTHER" id="PTHR40087:SF1">
    <property type="entry name" value="PHENOLIC ACID DECARBOXYLASE PADC"/>
    <property type="match status" value="1"/>
</dbReference>
<proteinExistence type="predicted"/>
<dbReference type="EMBL" id="MU806498">
    <property type="protein sequence ID" value="KAJ3834684.1"/>
    <property type="molecule type" value="Genomic_DNA"/>
</dbReference>
<comment type="caution">
    <text evidence="1">The sequence shown here is derived from an EMBL/GenBank/DDBJ whole genome shotgun (WGS) entry which is preliminary data.</text>
</comment>
<protein>
    <submittedName>
        <fullName evidence="1">Calycin-like protein</fullName>
    </submittedName>
</protein>
<dbReference type="Proteomes" id="UP001163846">
    <property type="component" value="Unassembled WGS sequence"/>
</dbReference>
<name>A0AA38P1S6_9AGAR</name>
<dbReference type="PANTHER" id="PTHR40087">
    <property type="entry name" value="PHENOLIC ACID DECARBOXYLASE PADC"/>
    <property type="match status" value="1"/>
</dbReference>